<evidence type="ECO:0000259" key="4">
    <source>
        <dbReference type="Pfam" id="PF01965"/>
    </source>
</evidence>
<comment type="similarity">
    <text evidence="3">Belongs to the peptidase C56 family. HSP31-like subfamily.</text>
</comment>
<dbReference type="CDD" id="cd03141">
    <property type="entry name" value="GATase1_Hsp31_like"/>
    <property type="match status" value="1"/>
</dbReference>
<evidence type="ECO:0000313" key="6">
    <source>
        <dbReference type="Proteomes" id="UP001163046"/>
    </source>
</evidence>
<dbReference type="OrthoDB" id="543156at2759"/>
<evidence type="ECO:0000256" key="1">
    <source>
        <dbReference type="ARBA" id="ARBA00023016"/>
    </source>
</evidence>
<dbReference type="GO" id="GO:0019172">
    <property type="term" value="F:glyoxalase III activity"/>
    <property type="evidence" value="ECO:0007669"/>
    <property type="project" value="TreeGrafter"/>
</dbReference>
<evidence type="ECO:0000313" key="5">
    <source>
        <dbReference type="EMBL" id="KAJ7387464.1"/>
    </source>
</evidence>
<keyword evidence="1" id="KW-0346">Stress response</keyword>
<organism evidence="5 6">
    <name type="scientific">Desmophyllum pertusum</name>
    <dbReference type="NCBI Taxonomy" id="174260"/>
    <lineage>
        <taxon>Eukaryota</taxon>
        <taxon>Metazoa</taxon>
        <taxon>Cnidaria</taxon>
        <taxon>Anthozoa</taxon>
        <taxon>Hexacorallia</taxon>
        <taxon>Scleractinia</taxon>
        <taxon>Caryophylliina</taxon>
        <taxon>Caryophylliidae</taxon>
        <taxon>Desmophyllum</taxon>
    </lineage>
</organism>
<dbReference type="InterPro" id="IPR029062">
    <property type="entry name" value="Class_I_gatase-like"/>
</dbReference>
<dbReference type="InterPro" id="IPR002818">
    <property type="entry name" value="DJ-1/PfpI"/>
</dbReference>
<dbReference type="EMBL" id="MU825873">
    <property type="protein sequence ID" value="KAJ7387464.1"/>
    <property type="molecule type" value="Genomic_DNA"/>
</dbReference>
<dbReference type="GO" id="GO:0019243">
    <property type="term" value="P:methylglyoxal catabolic process to D-lactate via S-lactoyl-glutathione"/>
    <property type="evidence" value="ECO:0007669"/>
    <property type="project" value="TreeGrafter"/>
</dbReference>
<feature type="domain" description="DJ-1/PfpI" evidence="4">
    <location>
        <begin position="27"/>
        <end position="149"/>
    </location>
</feature>
<accession>A0A9X0D781</accession>
<dbReference type="GO" id="GO:0005737">
    <property type="term" value="C:cytoplasm"/>
    <property type="evidence" value="ECO:0007669"/>
    <property type="project" value="TreeGrafter"/>
</dbReference>
<dbReference type="PANTHER" id="PTHR48094">
    <property type="entry name" value="PROTEIN/NUCLEIC ACID DEGLYCASE DJ-1-RELATED"/>
    <property type="match status" value="1"/>
</dbReference>
<dbReference type="AlphaFoldDB" id="A0A9X0D781"/>
<gene>
    <name evidence="5" type="ORF">OS493_000793</name>
</gene>
<proteinExistence type="inferred from homology"/>
<keyword evidence="6" id="KW-1185">Reference proteome</keyword>
<keyword evidence="2" id="KW-0456">Lyase</keyword>
<dbReference type="SUPFAM" id="SSF52317">
    <property type="entry name" value="Class I glutamine amidotransferase-like"/>
    <property type="match status" value="1"/>
</dbReference>
<dbReference type="Proteomes" id="UP001163046">
    <property type="component" value="Unassembled WGS sequence"/>
</dbReference>
<protein>
    <recommendedName>
        <fullName evidence="4">DJ-1/PfpI domain-containing protein</fullName>
    </recommendedName>
</protein>
<reference evidence="5" key="1">
    <citation type="submission" date="2023-01" db="EMBL/GenBank/DDBJ databases">
        <title>Genome assembly of the deep-sea coral Lophelia pertusa.</title>
        <authorList>
            <person name="Herrera S."/>
            <person name="Cordes E."/>
        </authorList>
    </citation>
    <scope>NUCLEOTIDE SEQUENCE</scope>
    <source>
        <strain evidence="5">USNM1676648</strain>
        <tissue evidence="5">Polyp</tissue>
    </source>
</reference>
<dbReference type="PANTHER" id="PTHR48094:SF11">
    <property type="entry name" value="GLUTATHIONE-INDEPENDENT GLYOXALASE HSP31-RELATED"/>
    <property type="match status" value="1"/>
</dbReference>
<evidence type="ECO:0000256" key="3">
    <source>
        <dbReference type="ARBA" id="ARBA00038493"/>
    </source>
</evidence>
<name>A0A9X0D781_9CNID</name>
<evidence type="ECO:0000256" key="2">
    <source>
        <dbReference type="ARBA" id="ARBA00023239"/>
    </source>
</evidence>
<sequence>MVAVLIVLTSHEDLGDTGKKTGWYLPELAHPYHVFKKAGYSMTLVSPKGGKAPLDPGSVTAFEEEPICKAFLADSDAMKAVDNTATIDSVDPAKFDVIFCAGGHGPMFDLPQCKALEKAVAAIYEKGGIASAVCHGPAGIVDTKLSNGRIPGKREDGDGFY</sequence>
<dbReference type="Pfam" id="PF01965">
    <property type="entry name" value="DJ-1_PfpI"/>
    <property type="match status" value="1"/>
</dbReference>
<dbReference type="Gene3D" id="3.40.50.880">
    <property type="match status" value="1"/>
</dbReference>
<dbReference type="InterPro" id="IPR050325">
    <property type="entry name" value="Prot/Nucl_acid_deglycase"/>
</dbReference>
<comment type="caution">
    <text evidence="5">The sequence shown here is derived from an EMBL/GenBank/DDBJ whole genome shotgun (WGS) entry which is preliminary data.</text>
</comment>